<dbReference type="SUPFAM" id="SSF46689">
    <property type="entry name" value="Homeodomain-like"/>
    <property type="match status" value="1"/>
</dbReference>
<dbReference type="InterPro" id="IPR018060">
    <property type="entry name" value="HTH_AraC"/>
</dbReference>
<protein>
    <submittedName>
        <fullName evidence="5">Helix-turn-helix transcriptional regulator</fullName>
    </submittedName>
</protein>
<name>A0A930HYB7_9BACT</name>
<dbReference type="PROSITE" id="PS01124">
    <property type="entry name" value="HTH_ARAC_FAMILY_2"/>
    <property type="match status" value="1"/>
</dbReference>
<feature type="domain" description="HTH araC/xylS-type" evidence="4">
    <location>
        <begin position="187"/>
        <end position="285"/>
    </location>
</feature>
<dbReference type="GO" id="GO:0003700">
    <property type="term" value="F:DNA-binding transcription factor activity"/>
    <property type="evidence" value="ECO:0007669"/>
    <property type="project" value="InterPro"/>
</dbReference>
<dbReference type="InterPro" id="IPR009057">
    <property type="entry name" value="Homeodomain-like_sf"/>
</dbReference>
<evidence type="ECO:0000313" key="5">
    <source>
        <dbReference type="EMBL" id="MBF1414673.1"/>
    </source>
</evidence>
<proteinExistence type="predicted"/>
<keyword evidence="2" id="KW-0238">DNA-binding</keyword>
<dbReference type="SMART" id="SM00342">
    <property type="entry name" value="HTH_ARAC"/>
    <property type="match status" value="1"/>
</dbReference>
<dbReference type="AlphaFoldDB" id="A0A930HYB7"/>
<dbReference type="Pfam" id="PF12833">
    <property type="entry name" value="HTH_18"/>
    <property type="match status" value="1"/>
</dbReference>
<comment type="caution">
    <text evidence="5">The sequence shown here is derived from an EMBL/GenBank/DDBJ whole genome shotgun (WGS) entry which is preliminary data.</text>
</comment>
<dbReference type="EMBL" id="JABZSQ010000045">
    <property type="protein sequence ID" value="MBF1414673.1"/>
    <property type="molecule type" value="Genomic_DNA"/>
</dbReference>
<dbReference type="Proteomes" id="UP000757461">
    <property type="component" value="Unassembled WGS sequence"/>
</dbReference>
<dbReference type="GO" id="GO:0043565">
    <property type="term" value="F:sequence-specific DNA binding"/>
    <property type="evidence" value="ECO:0007669"/>
    <property type="project" value="InterPro"/>
</dbReference>
<reference evidence="5" key="1">
    <citation type="submission" date="2020-04" db="EMBL/GenBank/DDBJ databases">
        <title>Deep metagenomics examines the oral microbiome during advanced dental caries in children, revealing novel taxa and co-occurrences with host molecules.</title>
        <authorList>
            <person name="Baker J.L."/>
            <person name="Morton J.T."/>
            <person name="Dinis M."/>
            <person name="Alvarez R."/>
            <person name="Tran N.C."/>
            <person name="Knight R."/>
            <person name="Edlund A."/>
        </authorList>
    </citation>
    <scope>NUCLEOTIDE SEQUENCE</scope>
    <source>
        <strain evidence="5">JCVI_25_bin.9</strain>
    </source>
</reference>
<evidence type="ECO:0000256" key="2">
    <source>
        <dbReference type="ARBA" id="ARBA00023125"/>
    </source>
</evidence>
<dbReference type="PANTHER" id="PTHR43280">
    <property type="entry name" value="ARAC-FAMILY TRANSCRIPTIONAL REGULATOR"/>
    <property type="match status" value="1"/>
</dbReference>
<organism evidence="5 6">
    <name type="scientific">Prevotella histicola</name>
    <dbReference type="NCBI Taxonomy" id="470565"/>
    <lineage>
        <taxon>Bacteria</taxon>
        <taxon>Pseudomonadati</taxon>
        <taxon>Bacteroidota</taxon>
        <taxon>Bacteroidia</taxon>
        <taxon>Bacteroidales</taxon>
        <taxon>Prevotellaceae</taxon>
        <taxon>Prevotella</taxon>
    </lineage>
</organism>
<keyword evidence="3" id="KW-0804">Transcription</keyword>
<accession>A0A930HYB7</accession>
<dbReference type="Gene3D" id="1.10.10.60">
    <property type="entry name" value="Homeodomain-like"/>
    <property type="match status" value="1"/>
</dbReference>
<evidence type="ECO:0000259" key="4">
    <source>
        <dbReference type="PROSITE" id="PS01124"/>
    </source>
</evidence>
<dbReference type="PANTHER" id="PTHR43280:SF32">
    <property type="entry name" value="TRANSCRIPTIONAL REGULATORY PROTEIN"/>
    <property type="match status" value="1"/>
</dbReference>
<sequence length="289" mass="33392">MDKVKTINLLSLDRLNLEEQASKQDYFRMSDDAIVIINGDIHKAQLFNKEEIYQLMEPRFLLAMQGWGDVCINLQNYHIEKGNIIITGPDTIIEVNEISDDARLAGIVFRESIEVPEEIVLKTSPTESTWVLRLIYLLWDVIQLKPYRCKTVQNLLQTVISGVQEIKGAEDDTIQSGGLTRAEELFIRFKRLVHQHCKAQRSIPFYAGELHVTPHHLSALIKKISNQSVMYWINRATIQEAKILLKTNELMAYEVADRLNFPTASAFSKFFKRETGITPRMYQEHLRND</sequence>
<evidence type="ECO:0000256" key="3">
    <source>
        <dbReference type="ARBA" id="ARBA00023163"/>
    </source>
</evidence>
<evidence type="ECO:0000256" key="1">
    <source>
        <dbReference type="ARBA" id="ARBA00023015"/>
    </source>
</evidence>
<evidence type="ECO:0000313" key="6">
    <source>
        <dbReference type="Proteomes" id="UP000757461"/>
    </source>
</evidence>
<keyword evidence="1" id="KW-0805">Transcription regulation</keyword>
<gene>
    <name evidence="5" type="ORF">HXN33_03725</name>
</gene>